<keyword evidence="1" id="KW-0614">Plasmid</keyword>
<evidence type="ECO:0000313" key="1">
    <source>
        <dbReference type="EMBL" id="AEI82737.1"/>
    </source>
</evidence>
<accession>F8GW48</accession>
<dbReference type="Proteomes" id="UP000006798">
    <property type="component" value="Plasmid pBB1"/>
</dbReference>
<name>F8GW48_CUPNN</name>
<dbReference type="AlphaFoldDB" id="F8GW48"/>
<geneLocation type="plasmid" evidence="1 2">
    <name>pBB1</name>
</geneLocation>
<proteinExistence type="predicted"/>
<dbReference type="GeneID" id="34312813"/>
<reference evidence="1 2" key="1">
    <citation type="journal article" date="2011" name="J. Bacteriol.">
        <title>Complete genome sequence of the type strain Cupriavidus necator N-1.</title>
        <authorList>
            <person name="Poehlein A."/>
            <person name="Kusian B."/>
            <person name="Friedrich B."/>
            <person name="Daniel R."/>
            <person name="Bowien B."/>
        </authorList>
    </citation>
    <scope>NUCLEOTIDE SEQUENCE [LARGE SCALE GENOMIC DNA]</scope>
    <source>
        <strain evidence="2">ATCC 43291 / DSM 13513 / CCUG 52238 / LMG 8453 / N-1</strain>
        <plasmid evidence="1 2">pBB1</plasmid>
    </source>
</reference>
<dbReference type="KEGG" id="cnc:CNE_BB1p13380"/>
<protein>
    <submittedName>
        <fullName evidence="1">Uncharacterized protein</fullName>
    </submittedName>
</protein>
<evidence type="ECO:0000313" key="2">
    <source>
        <dbReference type="Proteomes" id="UP000006798"/>
    </source>
</evidence>
<dbReference type="RefSeq" id="WP_013959760.1">
    <property type="nucleotide sequence ID" value="NC_015727.1"/>
</dbReference>
<organism evidence="1 2">
    <name type="scientific">Cupriavidus necator (strain ATCC 43291 / DSM 13513 / CCUG 52238 / LMG 8453 / N-1)</name>
    <name type="common">Ralstonia eutropha</name>
    <dbReference type="NCBI Taxonomy" id="1042878"/>
    <lineage>
        <taxon>Bacteria</taxon>
        <taxon>Pseudomonadati</taxon>
        <taxon>Pseudomonadota</taxon>
        <taxon>Betaproteobacteria</taxon>
        <taxon>Burkholderiales</taxon>
        <taxon>Burkholderiaceae</taxon>
        <taxon>Cupriavidus</taxon>
    </lineage>
</organism>
<sequence length="125" mass="13002">MGSSSVAHDALGAPGASEMGTYVFQYADVSCASLANEIEKGNVLAALGPSAIVYHAVVNKMAKDVVTNIPLVSKADKDNIKKVIDKATGVPSVKIDKKNVEVQAGGVKVSVKKPKVTIKKPKITL</sequence>
<dbReference type="HOGENOM" id="CLU_1988920_0_0_4"/>
<dbReference type="EMBL" id="CP002879">
    <property type="protein sequence ID" value="AEI82737.1"/>
    <property type="molecule type" value="Genomic_DNA"/>
</dbReference>
<gene>
    <name evidence="1" type="ordered locus">CNE_BB1p13380</name>
</gene>